<sequence>MLGGEFLNKRENKKWMLNLLLSVTLLSLNQVFSSLSKNTYEVSVLEIFKISSTSAIIMFMGLFTSEENFDIWIGGIKSWSRLRKIIWLVALITLSLLNYFIFDKFLVPSLNTVDLFIYESGLLRNAYILLVNIPQYLMLLWNGLILWIEIASSSLFISLPINFIIAFSYDWIEKNFLNIDND</sequence>
<dbReference type="RefSeq" id="WP_111675660.1">
    <property type="nucleotide sequence ID" value="NZ_JAKUVI010000001.1"/>
</dbReference>
<evidence type="ECO:0000256" key="1">
    <source>
        <dbReference type="SAM" id="Phobius"/>
    </source>
</evidence>
<keyword evidence="1" id="KW-0812">Transmembrane</keyword>
<dbReference type="AlphaFoldDB" id="A0A2X3Y281"/>
<name>A0A2X3Y281_STRSA</name>
<evidence type="ECO:0000313" key="3">
    <source>
        <dbReference type="Proteomes" id="UP000248534"/>
    </source>
</evidence>
<accession>A0A2X3Y281</accession>
<feature type="transmembrane region" description="Helical" evidence="1">
    <location>
        <begin position="155"/>
        <end position="172"/>
    </location>
</feature>
<gene>
    <name evidence="2" type="ORF">NCTC11086_00972</name>
</gene>
<evidence type="ECO:0000313" key="2">
    <source>
        <dbReference type="EMBL" id="SQF71100.1"/>
    </source>
</evidence>
<keyword evidence="1" id="KW-0472">Membrane</keyword>
<reference evidence="2 3" key="1">
    <citation type="submission" date="2018-06" db="EMBL/GenBank/DDBJ databases">
        <authorList>
            <consortium name="Pathogen Informatics"/>
            <person name="Doyle S."/>
        </authorList>
    </citation>
    <scope>NUCLEOTIDE SEQUENCE [LARGE SCALE GENOMIC DNA]</scope>
    <source>
        <strain evidence="2 3">NCTC11086</strain>
    </source>
</reference>
<protein>
    <submittedName>
        <fullName evidence="2">Uncharacterized protein</fullName>
    </submittedName>
</protein>
<proteinExistence type="predicted"/>
<keyword evidence="1" id="KW-1133">Transmembrane helix</keyword>
<feature type="transmembrane region" description="Helical" evidence="1">
    <location>
        <begin position="85"/>
        <end position="106"/>
    </location>
</feature>
<feature type="transmembrane region" description="Helical" evidence="1">
    <location>
        <begin position="43"/>
        <end position="64"/>
    </location>
</feature>
<dbReference type="Proteomes" id="UP000248534">
    <property type="component" value="Chromosome 1"/>
</dbReference>
<dbReference type="EMBL" id="LS483364">
    <property type="protein sequence ID" value="SQF71100.1"/>
    <property type="molecule type" value="Genomic_DNA"/>
</dbReference>
<feature type="transmembrane region" description="Helical" evidence="1">
    <location>
        <begin position="126"/>
        <end position="148"/>
    </location>
</feature>
<organism evidence="2 3">
    <name type="scientific">Streptococcus sanguinis</name>
    <dbReference type="NCBI Taxonomy" id="1305"/>
    <lineage>
        <taxon>Bacteria</taxon>
        <taxon>Bacillati</taxon>
        <taxon>Bacillota</taxon>
        <taxon>Bacilli</taxon>
        <taxon>Lactobacillales</taxon>
        <taxon>Streptococcaceae</taxon>
        <taxon>Streptococcus</taxon>
    </lineage>
</organism>